<feature type="transmembrane region" description="Helical" evidence="6">
    <location>
        <begin position="92"/>
        <end position="111"/>
    </location>
</feature>
<dbReference type="GO" id="GO:0016020">
    <property type="term" value="C:membrane"/>
    <property type="evidence" value="ECO:0007669"/>
    <property type="project" value="UniProtKB-SubCell"/>
</dbReference>
<evidence type="ECO:0000256" key="4">
    <source>
        <dbReference type="ARBA" id="ARBA00022989"/>
    </source>
</evidence>
<evidence type="ECO:0000256" key="3">
    <source>
        <dbReference type="ARBA" id="ARBA00022692"/>
    </source>
</evidence>
<dbReference type="Pfam" id="PF01027">
    <property type="entry name" value="Bax1-I"/>
    <property type="match status" value="1"/>
</dbReference>
<evidence type="ECO:0000256" key="5">
    <source>
        <dbReference type="ARBA" id="ARBA00023136"/>
    </source>
</evidence>
<organism evidence="7 8">
    <name type="scientific">[Clostridium] symbiosum ATCC 14940</name>
    <dbReference type="NCBI Taxonomy" id="411472"/>
    <lineage>
        <taxon>Bacteria</taxon>
        <taxon>Bacillati</taxon>
        <taxon>Bacillota</taxon>
        <taxon>Clostridia</taxon>
        <taxon>Lachnospirales</taxon>
        <taxon>Lachnospiraceae</taxon>
        <taxon>Otoolea</taxon>
    </lineage>
</organism>
<comment type="caution">
    <text evidence="7">The sequence shown here is derived from an EMBL/GenBank/DDBJ whole genome shotgun (WGS) entry which is preliminary data.</text>
</comment>
<dbReference type="EMBL" id="AWSU01000059">
    <property type="protein sequence ID" value="ERI79707.1"/>
    <property type="molecule type" value="Genomic_DNA"/>
</dbReference>
<keyword evidence="4 6" id="KW-1133">Transmembrane helix</keyword>
<protein>
    <recommendedName>
        <fullName evidence="9">BAX inhibitor (BI)-1/YccA family protein</fullName>
    </recommendedName>
</protein>
<name>A0ABC9U274_CLOSY</name>
<dbReference type="PANTHER" id="PTHR23291">
    <property type="entry name" value="BAX INHIBITOR-RELATED"/>
    <property type="match status" value="1"/>
</dbReference>
<evidence type="ECO:0000313" key="8">
    <source>
        <dbReference type="Proteomes" id="UP000016491"/>
    </source>
</evidence>
<dbReference type="Proteomes" id="UP000016491">
    <property type="component" value="Unassembled WGS sequence"/>
</dbReference>
<feature type="transmembrane region" description="Helical" evidence="6">
    <location>
        <begin position="213"/>
        <end position="231"/>
    </location>
</feature>
<dbReference type="AlphaFoldDB" id="A0ABC9U274"/>
<dbReference type="InterPro" id="IPR006214">
    <property type="entry name" value="Bax_inhibitor_1-related"/>
</dbReference>
<evidence type="ECO:0008006" key="9">
    <source>
        <dbReference type="Google" id="ProtNLM"/>
    </source>
</evidence>
<keyword evidence="3 6" id="KW-0812">Transmembrane</keyword>
<feature type="transmembrane region" description="Helical" evidence="6">
    <location>
        <begin position="150"/>
        <end position="168"/>
    </location>
</feature>
<feature type="transmembrane region" description="Helical" evidence="6">
    <location>
        <begin position="117"/>
        <end position="138"/>
    </location>
</feature>
<gene>
    <name evidence="7" type="ORF">CLOSYM_00714</name>
</gene>
<dbReference type="CDD" id="cd10432">
    <property type="entry name" value="BI-1-like_bacterial"/>
    <property type="match status" value="1"/>
</dbReference>
<proteinExistence type="inferred from homology"/>
<reference evidence="7 8" key="1">
    <citation type="submission" date="2013-07" db="EMBL/GenBank/DDBJ databases">
        <authorList>
            <person name="Weinstock G."/>
            <person name="Sodergren E."/>
            <person name="Wylie T."/>
            <person name="Fulton L."/>
            <person name="Fulton R."/>
            <person name="Fronick C."/>
            <person name="O'Laughlin M."/>
            <person name="Godfrey J."/>
            <person name="Miner T."/>
            <person name="Herter B."/>
            <person name="Appelbaum E."/>
            <person name="Cordes M."/>
            <person name="Lek S."/>
            <person name="Wollam A."/>
            <person name="Pepin K.H."/>
            <person name="Palsikar V.B."/>
            <person name="Mitreva M."/>
            <person name="Wilson R.K."/>
        </authorList>
    </citation>
    <scope>NUCLEOTIDE SEQUENCE [LARGE SCALE GENOMIC DNA]</scope>
    <source>
        <strain evidence="7 8">ATCC 14940</strain>
    </source>
</reference>
<sequence length="239" mass="26540">MIIMDYGQMNQVYQAEGYGQETLGRYVAKTYLWMFAGLMLTFAIAVTGYLTGAILFVFAIPYGLIVISGLELLTVFWMSARVNKMSVGAARGMFLFYAALNGIVFSAYFLVFGVVQLLLVFVATSLFFGIMAGVSLIFKIDISGIRPILVGGLIFLIIFGILSMFLNLGAMETAMCYVGIAVFLGFTAYDTGKIRQNYVHFAGNQEVLEKASIFSALSLYLDFINLFLYILRLLNRSRN</sequence>
<comment type="subcellular location">
    <subcellularLocation>
        <location evidence="1">Membrane</location>
        <topology evidence="1">Multi-pass membrane protein</topology>
    </subcellularLocation>
</comment>
<dbReference type="PANTHER" id="PTHR23291:SF50">
    <property type="entry name" value="PROTEIN LIFEGUARD 4"/>
    <property type="match status" value="1"/>
</dbReference>
<evidence type="ECO:0000256" key="1">
    <source>
        <dbReference type="ARBA" id="ARBA00004141"/>
    </source>
</evidence>
<keyword evidence="5 6" id="KW-0472">Membrane</keyword>
<evidence type="ECO:0000313" key="7">
    <source>
        <dbReference type="EMBL" id="ERI79707.1"/>
    </source>
</evidence>
<comment type="similarity">
    <text evidence="2 6">Belongs to the BI1 family.</text>
</comment>
<evidence type="ECO:0000256" key="2">
    <source>
        <dbReference type="ARBA" id="ARBA00010350"/>
    </source>
</evidence>
<feature type="transmembrane region" description="Helical" evidence="6">
    <location>
        <begin position="56"/>
        <end position="80"/>
    </location>
</feature>
<feature type="transmembrane region" description="Helical" evidence="6">
    <location>
        <begin position="31"/>
        <end position="50"/>
    </location>
</feature>
<accession>A0ABC9U274</accession>
<evidence type="ECO:0000256" key="6">
    <source>
        <dbReference type="RuleBase" id="RU004379"/>
    </source>
</evidence>